<dbReference type="EMBL" id="JBHUCP010000003">
    <property type="protein sequence ID" value="MFD1528532.1"/>
    <property type="molecule type" value="Genomic_DNA"/>
</dbReference>
<comment type="caution">
    <text evidence="3">The sequence shown here is derived from an EMBL/GenBank/DDBJ whole genome shotgun (WGS) entry which is preliminary data.</text>
</comment>
<dbReference type="Pfam" id="PF04069">
    <property type="entry name" value="OpuAC"/>
    <property type="match status" value="1"/>
</dbReference>
<accession>A0ABW4FHT4</accession>
<keyword evidence="1" id="KW-0732">Signal</keyword>
<reference evidence="4" key="1">
    <citation type="journal article" date="2019" name="Int. J. Syst. Evol. Microbiol.">
        <title>The Global Catalogue of Microorganisms (GCM) 10K type strain sequencing project: providing services to taxonomists for standard genome sequencing and annotation.</title>
        <authorList>
            <consortium name="The Broad Institute Genomics Platform"/>
            <consortium name="The Broad Institute Genome Sequencing Center for Infectious Disease"/>
            <person name="Wu L."/>
            <person name="Ma J."/>
        </authorList>
    </citation>
    <scope>NUCLEOTIDE SEQUENCE [LARGE SCALE GENOMIC DNA]</scope>
    <source>
        <strain evidence="4">JCM 12165</strain>
    </source>
</reference>
<dbReference type="Gene3D" id="3.40.190.10">
    <property type="entry name" value="Periplasmic binding protein-like II"/>
    <property type="match status" value="1"/>
</dbReference>
<dbReference type="InterPro" id="IPR007210">
    <property type="entry name" value="ABC_Gly_betaine_transp_sub-bd"/>
</dbReference>
<dbReference type="Proteomes" id="UP001597145">
    <property type="component" value="Unassembled WGS sequence"/>
</dbReference>
<dbReference type="Gene3D" id="3.40.190.120">
    <property type="entry name" value="Osmoprotection protein (prox), domain 2"/>
    <property type="match status" value="1"/>
</dbReference>
<proteinExistence type="predicted"/>
<evidence type="ECO:0000256" key="1">
    <source>
        <dbReference type="SAM" id="SignalP"/>
    </source>
</evidence>
<evidence type="ECO:0000259" key="2">
    <source>
        <dbReference type="Pfam" id="PF04069"/>
    </source>
</evidence>
<keyword evidence="4" id="KW-1185">Reference proteome</keyword>
<name>A0ABW4FHT4_9PSEU</name>
<sequence length="308" mass="32397">MKRTLAVLAGAMALVVTACGGGGDPLAGSSGGSAAQPPAAAETIRVGSANFPESRVLAEIYAQALTAKGVTVERQFGIGSRELYFPALEDGSIDLIPEYSGNLLQEVNPQTTATSADAVYAELQQHMPPSLTVLEQSQAENKDAVVVTSETAQQYNARSIADLAPNCGQLVFGGPPEFTERPYGLPGLERIYNCKFSDFRSLDAGGPTTVAALADGTIQAADLFTTDPTIADRGWVALEDPQNNFAAQRVLPLINKQKASDGVQQTLNAISAKLTTEGLIEMNRKLNDAANNTVESVATAWLQQNNLG</sequence>
<feature type="signal peptide" evidence="1">
    <location>
        <begin position="1"/>
        <end position="18"/>
    </location>
</feature>
<gene>
    <name evidence="3" type="ORF">ACFSCY_03680</name>
</gene>
<feature type="domain" description="ABC-type glycine betaine transport system substrate-binding" evidence="2">
    <location>
        <begin position="43"/>
        <end position="304"/>
    </location>
</feature>
<feature type="chain" id="PRO_5045811676" evidence="1">
    <location>
        <begin position="19"/>
        <end position="308"/>
    </location>
</feature>
<dbReference type="CDD" id="cd13606">
    <property type="entry name" value="PBP2_ProX_like"/>
    <property type="match status" value="1"/>
</dbReference>
<dbReference type="SUPFAM" id="SSF53850">
    <property type="entry name" value="Periplasmic binding protein-like II"/>
    <property type="match status" value="1"/>
</dbReference>
<evidence type="ECO:0000313" key="4">
    <source>
        <dbReference type="Proteomes" id="UP001597145"/>
    </source>
</evidence>
<dbReference type="RefSeq" id="WP_343969547.1">
    <property type="nucleotide sequence ID" value="NZ_BAAAJG010000001.1"/>
</dbReference>
<protein>
    <submittedName>
        <fullName evidence="3">ABC transporter substrate-binding protein</fullName>
    </submittedName>
</protein>
<organism evidence="3 4">
    <name type="scientific">Pseudonocardia aurantiaca</name>
    <dbReference type="NCBI Taxonomy" id="75290"/>
    <lineage>
        <taxon>Bacteria</taxon>
        <taxon>Bacillati</taxon>
        <taxon>Actinomycetota</taxon>
        <taxon>Actinomycetes</taxon>
        <taxon>Pseudonocardiales</taxon>
        <taxon>Pseudonocardiaceae</taxon>
        <taxon>Pseudonocardia</taxon>
    </lineage>
</organism>
<dbReference type="PROSITE" id="PS51257">
    <property type="entry name" value="PROKAR_LIPOPROTEIN"/>
    <property type="match status" value="1"/>
</dbReference>
<evidence type="ECO:0000313" key="3">
    <source>
        <dbReference type="EMBL" id="MFD1528532.1"/>
    </source>
</evidence>